<keyword evidence="13" id="KW-1185">Reference proteome</keyword>
<dbReference type="CDD" id="cd02203">
    <property type="entry name" value="PurL_repeat1"/>
    <property type="match status" value="1"/>
</dbReference>
<keyword evidence="3 8" id="KW-0479">Metal-binding</keyword>
<comment type="catalytic activity">
    <reaction evidence="8">
        <text>N(2)-formyl-N(1)-(5-phospho-beta-D-ribosyl)glycinamide + L-glutamine + ATP + H2O = 2-formamido-N(1)-(5-O-phospho-beta-D-ribosyl)acetamidine + L-glutamate + ADP + phosphate + H(+)</text>
        <dbReference type="Rhea" id="RHEA:17129"/>
        <dbReference type="ChEBI" id="CHEBI:15377"/>
        <dbReference type="ChEBI" id="CHEBI:15378"/>
        <dbReference type="ChEBI" id="CHEBI:29985"/>
        <dbReference type="ChEBI" id="CHEBI:30616"/>
        <dbReference type="ChEBI" id="CHEBI:43474"/>
        <dbReference type="ChEBI" id="CHEBI:58359"/>
        <dbReference type="ChEBI" id="CHEBI:147286"/>
        <dbReference type="ChEBI" id="CHEBI:147287"/>
        <dbReference type="ChEBI" id="CHEBI:456216"/>
        <dbReference type="EC" id="6.3.5.3"/>
    </reaction>
</comment>
<dbReference type="RefSeq" id="WP_323577898.1">
    <property type="nucleotide sequence ID" value="NZ_JAYGJQ010000002.1"/>
</dbReference>
<evidence type="ECO:0000313" key="13">
    <source>
        <dbReference type="Proteomes" id="UP001302274"/>
    </source>
</evidence>
<evidence type="ECO:0000256" key="7">
    <source>
        <dbReference type="ARBA" id="ARBA00022842"/>
    </source>
</evidence>
<dbReference type="Gene3D" id="1.10.8.750">
    <property type="entry name" value="Phosphoribosylformylglycinamidine synthase, linker domain"/>
    <property type="match status" value="1"/>
</dbReference>
<evidence type="ECO:0000259" key="11">
    <source>
        <dbReference type="Pfam" id="PF18072"/>
    </source>
</evidence>
<feature type="active site" evidence="8">
    <location>
        <position position="253"/>
    </location>
</feature>
<dbReference type="InterPro" id="IPR036676">
    <property type="entry name" value="PurM-like_C_sf"/>
</dbReference>
<evidence type="ECO:0000256" key="4">
    <source>
        <dbReference type="ARBA" id="ARBA00022741"/>
    </source>
</evidence>
<name>A0ABU5VYT9_9BACT</name>
<dbReference type="Pfam" id="PF18072">
    <property type="entry name" value="FGAR-AT_linker"/>
    <property type="match status" value="1"/>
</dbReference>
<dbReference type="CDD" id="cd02204">
    <property type="entry name" value="PurL_repeat2"/>
    <property type="match status" value="1"/>
</dbReference>
<sequence>MSHVYRFEIYPNVYNLKNVTTHEEGLKTWFKDYMQVDFSQIFEVKYFLVESLNPIHRIHDYAEEVFTDSVMENLFSSENDNQEIYHSWLKSRGFKNPYLIDIGFRPGVTDNSAHAALEALKLIPALSKEKLKVSSGVMYYVEGTSLDVATLEKLTYEKMANFLLHKVAVTTSNELVHNTRFKNITFPNVQIKANKSAAINLDVPEAELLKMNQENCWALSAAELTHIKSHYKTLGRNPSDVEMEVIAQSWSEHCKHKIFSSEITYSESNLPKGVKAIGDLKVNGIFKTFIRGSTLKIKEERKLPWLISIFHDNAGIVRFDDNIDVCIKVETHNSPSALDPYGGALTGILGVNRDILGVGLGAKPIANTNVFCLAENKYFKDNQISMPLLLKNPDRIKEGVHLGVQDGGNKSGIPTVNGAFVFDRDFVGKPLVFCGTIGVMPQVENGLNTCDKGQRPGDLIVMAGGRIGKDGIHGATFSSMELVDGVPSSVVQIGDPITQKRLSDFLIESRIHGLFNSVTDNGAGGLSSSVGEMAQLTNGAIVNLEKALVKYPGLSPFELMVSESQERMTFSVATDKINDFLILAEKRNVEASVIGEFTDSGSLIVKYNNELVADLSLHFLHESLMPMQLNAHFDVNTKSAHWIGKKIDKPLLPKNDFKKILLDLFRSPNIRSHEHLIRRYDHEVKGATIVKPFTGTKEKGYSAPSDAGVIWMKPHGGDADNALAIACGICPKVTQYDSYLMAEYALDEAVRNAVCVGANPDEMVLVDNYCWPDPIESERNPDAKLKLAHLVRSSKALYDLSLAYGMPFVSGKDSMKNDFIGNTAEGEKVKISVPPTLLVTAMGKIPSLKAITTSEVKGVGSLVYLIGEKLEHYHSAFELSDLYEDYSVEYPLPYINGKKQLDLYRCFHKAMREELIASSHDVSDGGVLISLAEKMMGTPYGMNLEIKGISEKDMLGFLFNESAGRFVVTVNPADQKEFEDNLTGHYFMKLGVTTNDEKLMVHVQDQTILNVSGRECMENYKVEVEGLV</sequence>
<keyword evidence="5 8" id="KW-0658">Purine biosynthesis</keyword>
<feature type="domain" description="PurM-like C-terminal" evidence="10">
    <location>
        <begin position="455"/>
        <end position="607"/>
    </location>
</feature>
<comment type="pathway">
    <text evidence="8">Purine metabolism; IMP biosynthesis via de novo pathway; 5-amino-1-(5-phospho-D-ribosyl)imidazole from N(2)-formyl-N(1)-(5-phospho-D-ribosyl)glycinamide: step 1/2.</text>
</comment>
<dbReference type="SUPFAM" id="SSF56042">
    <property type="entry name" value="PurM C-terminal domain-like"/>
    <property type="match status" value="2"/>
</dbReference>
<evidence type="ECO:0000313" key="12">
    <source>
        <dbReference type="EMBL" id="MEA9357752.1"/>
    </source>
</evidence>
<feature type="binding site" evidence="8">
    <location>
        <position position="328"/>
    </location>
    <ligand>
        <name>ATP</name>
        <dbReference type="ChEBI" id="CHEBI:30616"/>
    </ligand>
</feature>
<dbReference type="InterPro" id="IPR016188">
    <property type="entry name" value="PurM-like_N"/>
</dbReference>
<organism evidence="12 13">
    <name type="scientific">Bacteriovorax antarcticus</name>
    <dbReference type="NCBI Taxonomy" id="3088717"/>
    <lineage>
        <taxon>Bacteria</taxon>
        <taxon>Pseudomonadati</taxon>
        <taxon>Bdellovibrionota</taxon>
        <taxon>Bacteriovoracia</taxon>
        <taxon>Bacteriovoracales</taxon>
        <taxon>Bacteriovoracaceae</taxon>
        <taxon>Bacteriovorax</taxon>
    </lineage>
</organism>
<dbReference type="Gene3D" id="3.90.650.10">
    <property type="entry name" value="PurM-like C-terminal domain"/>
    <property type="match status" value="2"/>
</dbReference>
<keyword evidence="2 8" id="KW-0436">Ligase</keyword>
<feature type="binding site" evidence="8">
    <location>
        <position position="354"/>
    </location>
    <ligand>
        <name>Mg(2+)</name>
        <dbReference type="ChEBI" id="CHEBI:18420"/>
        <label>2</label>
    </ligand>
</feature>
<feature type="binding site" evidence="8">
    <location>
        <position position="814"/>
    </location>
    <ligand>
        <name>substrate</name>
    </ligand>
</feature>
<dbReference type="Pfam" id="PF00586">
    <property type="entry name" value="AIRS"/>
    <property type="match status" value="2"/>
</dbReference>
<feature type="binding site" evidence="8">
    <location>
        <position position="811"/>
    </location>
    <ligand>
        <name>ATP</name>
        <dbReference type="ChEBI" id="CHEBI:30616"/>
    </ligand>
</feature>
<feature type="domain" description="PurM-like N-terminal" evidence="9">
    <location>
        <begin position="706"/>
        <end position="815"/>
    </location>
</feature>
<feature type="binding site" evidence="8">
    <location>
        <position position="520"/>
    </location>
    <ligand>
        <name>Mg(2+)</name>
        <dbReference type="ChEBI" id="CHEBI:18420"/>
        <label>2</label>
    </ligand>
</feature>
<evidence type="ECO:0000256" key="5">
    <source>
        <dbReference type="ARBA" id="ARBA00022755"/>
    </source>
</evidence>
<protein>
    <recommendedName>
        <fullName evidence="8">Phosphoribosylformylglycinamidine synthase subunit PurL</fullName>
        <shortName evidence="8">FGAM synthase</shortName>
        <ecNumber evidence="8">6.3.5.3</ecNumber>
    </recommendedName>
    <alternativeName>
        <fullName evidence="8">Formylglycinamide ribonucleotide amidotransferase subunit II</fullName>
        <shortName evidence="8">FGAR amidotransferase II</shortName>
        <shortName evidence="8">FGAR-AT II</shortName>
    </alternativeName>
    <alternativeName>
        <fullName evidence="8">Glutamine amidotransferase PurL</fullName>
    </alternativeName>
    <alternativeName>
        <fullName evidence="8">Phosphoribosylformylglycinamidine synthase subunit II</fullName>
    </alternativeName>
</protein>
<evidence type="ECO:0000259" key="9">
    <source>
        <dbReference type="Pfam" id="PF00586"/>
    </source>
</evidence>
<keyword evidence="1 8" id="KW-0963">Cytoplasm</keyword>
<evidence type="ECO:0000256" key="6">
    <source>
        <dbReference type="ARBA" id="ARBA00022840"/>
    </source>
</evidence>
<evidence type="ECO:0000256" key="3">
    <source>
        <dbReference type="ARBA" id="ARBA00022723"/>
    </source>
</evidence>
<dbReference type="PANTHER" id="PTHR43555">
    <property type="entry name" value="PHOSPHORIBOSYLFORMYLGLYCINAMIDINE SYNTHASE SUBUNIT PURL"/>
    <property type="match status" value="1"/>
</dbReference>
<comment type="caution">
    <text evidence="8">Lacks conserved residue(s) required for the propagation of feature annotation.</text>
</comment>
<dbReference type="PANTHER" id="PTHR43555:SF1">
    <property type="entry name" value="PHOSPHORIBOSYLFORMYLGLYCINAMIDINE SYNTHASE SUBUNIT PURL"/>
    <property type="match status" value="1"/>
</dbReference>
<evidence type="ECO:0000256" key="1">
    <source>
        <dbReference type="ARBA" id="ARBA00022490"/>
    </source>
</evidence>
<dbReference type="InterPro" id="IPR036921">
    <property type="entry name" value="PurM-like_N_sf"/>
</dbReference>
<feature type="binding site" evidence="8">
    <location>
        <position position="353"/>
    </location>
    <ligand>
        <name>substrate</name>
    </ligand>
</feature>
<evidence type="ECO:0000256" key="2">
    <source>
        <dbReference type="ARBA" id="ARBA00022598"/>
    </source>
</evidence>
<dbReference type="Pfam" id="PF02769">
    <property type="entry name" value="AIRS_C"/>
    <property type="match status" value="2"/>
</dbReference>
<feature type="active site" description="Proton acceptor" evidence="8">
    <location>
        <position position="332"/>
    </location>
</feature>
<proteinExistence type="inferred from homology"/>
<accession>A0ABU5VYT9</accession>
<dbReference type="HAMAP" id="MF_00420">
    <property type="entry name" value="PurL_2"/>
    <property type="match status" value="1"/>
</dbReference>
<keyword evidence="6 8" id="KW-0067">ATP-binding</keyword>
<feature type="domain" description="PurM-like N-terminal" evidence="9">
    <location>
        <begin position="312"/>
        <end position="440"/>
    </location>
</feature>
<dbReference type="SUPFAM" id="SSF55326">
    <property type="entry name" value="PurM N-terminal domain-like"/>
    <property type="match status" value="2"/>
</dbReference>
<comment type="similarity">
    <text evidence="8">Belongs to the FGAMS family.</text>
</comment>
<dbReference type="Proteomes" id="UP001302274">
    <property type="component" value="Unassembled WGS sequence"/>
</dbReference>
<feature type="binding site" evidence="8">
    <location>
        <begin position="563"/>
        <end position="565"/>
    </location>
    <ligand>
        <name>substrate</name>
    </ligand>
</feature>
<dbReference type="InterPro" id="IPR010918">
    <property type="entry name" value="PurM-like_C_dom"/>
</dbReference>
<comment type="subunit">
    <text evidence="8">Monomer. Part of the FGAM synthase complex composed of 1 PurL, 1 PurQ and 2 PurS subunits.</text>
</comment>
<comment type="subcellular location">
    <subcellularLocation>
        <location evidence="8">Cytoplasm</location>
    </subcellularLocation>
</comment>
<feature type="binding site" evidence="8">
    <location>
        <position position="767"/>
    </location>
    <ligand>
        <name>ATP</name>
        <dbReference type="ChEBI" id="CHEBI:30616"/>
    </ligand>
</feature>
<feature type="domain" description="Phosphoribosylformylglycinamidine synthase linker" evidence="11">
    <location>
        <begin position="210"/>
        <end position="257"/>
    </location>
</feature>
<gene>
    <name evidence="8" type="primary">purL</name>
    <name evidence="12" type="ORF">SHI21_16090</name>
</gene>
<dbReference type="InterPro" id="IPR041609">
    <property type="entry name" value="PurL_linker"/>
</dbReference>
<comment type="caution">
    <text evidence="12">The sequence shown here is derived from an EMBL/GenBank/DDBJ whole genome shotgun (WGS) entry which is preliminary data.</text>
</comment>
<reference evidence="12 13" key="1">
    <citation type="submission" date="2023-11" db="EMBL/GenBank/DDBJ databases">
        <title>A Novel Polar Bacteriovorax (B. antarcticus) Isolated from the Biocrust in Antarctica.</title>
        <authorList>
            <person name="Mun W."/>
            <person name="Choi S.Y."/>
            <person name="Mitchell R.J."/>
        </authorList>
    </citation>
    <scope>NUCLEOTIDE SEQUENCE [LARGE SCALE GENOMIC DNA]</scope>
    <source>
        <strain evidence="12 13">PP10</strain>
    </source>
</reference>
<feature type="binding site" evidence="8">
    <location>
        <position position="492"/>
    </location>
    <ligand>
        <name>substrate</name>
    </ligand>
</feature>
<dbReference type="EMBL" id="JAYGJQ010000002">
    <property type="protein sequence ID" value="MEA9357752.1"/>
    <property type="molecule type" value="Genomic_DNA"/>
</dbReference>
<feature type="domain" description="PurM-like C-terminal" evidence="10">
    <location>
        <begin position="903"/>
        <end position="1002"/>
    </location>
</feature>
<evidence type="ECO:0000256" key="8">
    <source>
        <dbReference type="HAMAP-Rule" id="MF_00420"/>
    </source>
</evidence>
<dbReference type="EC" id="6.3.5.3" evidence="8"/>
<dbReference type="Gene3D" id="3.30.1330.10">
    <property type="entry name" value="PurM-like, N-terminal domain"/>
    <property type="match status" value="2"/>
</dbReference>
<keyword evidence="7 8" id="KW-0460">Magnesium</keyword>
<evidence type="ECO:0000259" key="10">
    <source>
        <dbReference type="Pfam" id="PF02769"/>
    </source>
</evidence>
<comment type="function">
    <text evidence="8">Part of the phosphoribosylformylglycinamidine synthase complex involved in the purines biosynthetic pathway. Catalyzes the ATP-dependent conversion of formylglycinamide ribonucleotide (FGAR) and glutamine to yield formylglycinamidine ribonucleotide (FGAM) and glutamate. The FGAM synthase complex is composed of three subunits. PurQ produces an ammonia molecule by converting glutamine to glutamate. PurL transfers the ammonia molecule to FGAR to form FGAM in an ATP-dependent manner. PurS interacts with PurQ and PurL and is thought to assist in the transfer of the ammonia molecule from PurQ to PurL.</text>
</comment>
<keyword evidence="4 8" id="KW-0547">Nucleotide-binding</keyword>
<dbReference type="InterPro" id="IPR010074">
    <property type="entry name" value="PRibForGlyAmidine_synth_PurL"/>
</dbReference>
<feature type="binding site" evidence="8">
    <location>
        <position position="330"/>
    </location>
    <ligand>
        <name>Mg(2+)</name>
        <dbReference type="ChEBI" id="CHEBI:18420"/>
        <label>1</label>
    </ligand>
</feature>